<dbReference type="InterPro" id="IPR012337">
    <property type="entry name" value="RNaseH-like_sf"/>
</dbReference>
<evidence type="ECO:0000256" key="2">
    <source>
        <dbReference type="ARBA" id="ARBA00006357"/>
    </source>
</evidence>
<dbReference type="InterPro" id="IPR031736">
    <property type="entry name" value="REXO1-like_dom"/>
</dbReference>
<keyword evidence="6" id="KW-0539">Nucleus</keyword>
<comment type="similarity">
    <text evidence="2">Belongs to the REXO1/REXO3 family.</text>
</comment>
<dbReference type="InterPro" id="IPR013520">
    <property type="entry name" value="Ribonucl_H"/>
</dbReference>
<dbReference type="Pfam" id="PF15870">
    <property type="entry name" value="EloA-BP1"/>
    <property type="match status" value="1"/>
</dbReference>
<reference evidence="9" key="1">
    <citation type="submission" date="2023-06" db="EMBL/GenBank/DDBJ databases">
        <title>Reference genome for the Northern bat (Eptesicus nilssonii), a most northern bat species.</title>
        <authorList>
            <person name="Laine V.N."/>
            <person name="Pulliainen A.T."/>
            <person name="Lilley T.M."/>
        </authorList>
    </citation>
    <scope>NUCLEOTIDE SEQUENCE</scope>
    <source>
        <strain evidence="9">BLF_Eptnil</strain>
        <tissue evidence="9">Kidney</tissue>
    </source>
</reference>
<keyword evidence="5" id="KW-0269">Exonuclease</keyword>
<comment type="caution">
    <text evidence="9">The sequence shown here is derived from an EMBL/GenBank/DDBJ whole genome shotgun (WGS) entry which is preliminary data.</text>
</comment>
<dbReference type="Proteomes" id="UP001177744">
    <property type="component" value="Unassembled WGS sequence"/>
</dbReference>
<feature type="compositionally biased region" description="Polar residues" evidence="7">
    <location>
        <begin position="256"/>
        <end position="267"/>
    </location>
</feature>
<accession>A0AA40LLS0</accession>
<feature type="region of interest" description="Disordered" evidence="7">
    <location>
        <begin position="176"/>
        <end position="294"/>
    </location>
</feature>
<dbReference type="CDD" id="cd06145">
    <property type="entry name" value="REX1_like"/>
    <property type="match status" value="1"/>
</dbReference>
<dbReference type="PANTHER" id="PTHR12801">
    <property type="entry name" value="RNA EXONUCLEASE REXO1 / RECO3 FAMILY MEMBER-RELATED"/>
    <property type="match status" value="1"/>
</dbReference>
<evidence type="ECO:0000256" key="7">
    <source>
        <dbReference type="SAM" id="MobiDB-lite"/>
    </source>
</evidence>
<dbReference type="SUPFAM" id="SSF53098">
    <property type="entry name" value="Ribonuclease H-like"/>
    <property type="match status" value="1"/>
</dbReference>
<dbReference type="Gene3D" id="3.30.420.10">
    <property type="entry name" value="Ribonuclease H-like superfamily/Ribonuclease H"/>
    <property type="match status" value="1"/>
</dbReference>
<comment type="subcellular location">
    <subcellularLocation>
        <location evidence="1">Nucleus</location>
    </subcellularLocation>
</comment>
<dbReference type="InterPro" id="IPR034922">
    <property type="entry name" value="REX1-like_exo"/>
</dbReference>
<feature type="region of interest" description="Disordered" evidence="7">
    <location>
        <begin position="352"/>
        <end position="377"/>
    </location>
</feature>
<keyword evidence="10" id="KW-1185">Reference proteome</keyword>
<dbReference type="GO" id="GO:0004527">
    <property type="term" value="F:exonuclease activity"/>
    <property type="evidence" value="ECO:0007669"/>
    <property type="project" value="UniProtKB-KW"/>
</dbReference>
<evidence type="ECO:0000259" key="8">
    <source>
        <dbReference type="SMART" id="SM00479"/>
    </source>
</evidence>
<evidence type="ECO:0000256" key="6">
    <source>
        <dbReference type="ARBA" id="ARBA00023242"/>
    </source>
</evidence>
<evidence type="ECO:0000256" key="1">
    <source>
        <dbReference type="ARBA" id="ARBA00004123"/>
    </source>
</evidence>
<dbReference type="GO" id="GO:0003676">
    <property type="term" value="F:nucleic acid binding"/>
    <property type="evidence" value="ECO:0007669"/>
    <property type="project" value="InterPro"/>
</dbReference>
<feature type="domain" description="Exonuclease" evidence="8">
    <location>
        <begin position="541"/>
        <end position="700"/>
    </location>
</feature>
<dbReference type="GO" id="GO:0005634">
    <property type="term" value="C:nucleus"/>
    <property type="evidence" value="ECO:0007669"/>
    <property type="project" value="UniProtKB-SubCell"/>
</dbReference>
<dbReference type="InterPro" id="IPR047021">
    <property type="entry name" value="REXO1/3/4-like"/>
</dbReference>
<organism evidence="9 10">
    <name type="scientific">Cnephaeus nilssonii</name>
    <name type="common">Northern bat</name>
    <name type="synonym">Eptesicus nilssonii</name>
    <dbReference type="NCBI Taxonomy" id="3371016"/>
    <lineage>
        <taxon>Eukaryota</taxon>
        <taxon>Metazoa</taxon>
        <taxon>Chordata</taxon>
        <taxon>Craniata</taxon>
        <taxon>Vertebrata</taxon>
        <taxon>Euteleostomi</taxon>
        <taxon>Mammalia</taxon>
        <taxon>Eutheria</taxon>
        <taxon>Laurasiatheria</taxon>
        <taxon>Chiroptera</taxon>
        <taxon>Yangochiroptera</taxon>
        <taxon>Vespertilionidae</taxon>
        <taxon>Cnephaeus</taxon>
    </lineage>
</organism>
<name>A0AA40LLS0_CNENI</name>
<dbReference type="SMART" id="SM00479">
    <property type="entry name" value="EXOIII"/>
    <property type="match status" value="1"/>
</dbReference>
<feature type="region of interest" description="Disordered" evidence="7">
    <location>
        <begin position="127"/>
        <end position="146"/>
    </location>
</feature>
<dbReference type="InterPro" id="IPR036397">
    <property type="entry name" value="RNaseH_sf"/>
</dbReference>
<gene>
    <name evidence="9" type="ORF">QTO34_001517</name>
</gene>
<sequence length="720" mass="78344">MRPRTPWVRQGKETQSNTPRVLAEKCRDPSSIRVVLKLAWVGMNRMEGIDQSREREMRGVGSQPKPLDTRAQHSRTMSSPRRSGTARAPGLLRATAPSWFPPGHLQAMEAKLGASCPAPTLVSLPPCHQPTGPGGLPSAPPTDSWAPKFLIIQPESVRRGLAPRTRLPTAQELRDLGRQAEQAPRDSASLPQAAQQPAPKHSSIHISAADSDRRRVGLVPKPCLAAGAKRPLPASSNSPPPKAQRLGGQLPETRAPSGQASMASSTVPPKRLARGPPVQSSQKPVPPEEGGDKVPAVTRQRYLGLFLDQCLKFCPSTREAIEKALKEEKAAYHQSPSKRKYRKLAASTFHRLRGLAPGPGPGPCQTGGRSAVSQDMDLGGKLDTQTCLSLERPDSPRGEDPGKGASLYQRLKEHLLTQAQLKELGYPFPHPERPGGAVLFTNQEKPPQDPSRRRCCRCGTQYLVAPSGRCERQEACHYHWGRLRPAPAAGGWEVQYTCCSAAIGSPGCQVAQQHVRDGRQEDLQGFVRTFAKDLPPGAHPGIYALDCEMSYTTAGLELTRVTVVDSAGSVVFDTFVRPQRDIVDYNTRFSGVTAAHLARTSVSLRDVQAVLLTLFNADTILIGHSLHSDLLALKLIHSTVLDTSVLFPHRLGLPYRRSLRSLAAHYLGRVIQDGVHGHSSSEDASACLHLVIWKMDKTPRPSAHRRPAFEGHDYGLGVTE</sequence>
<feature type="region of interest" description="Disordered" evidence="7">
    <location>
        <begin position="51"/>
        <end position="87"/>
    </location>
</feature>
<evidence type="ECO:0000256" key="4">
    <source>
        <dbReference type="ARBA" id="ARBA00022801"/>
    </source>
</evidence>
<evidence type="ECO:0000256" key="5">
    <source>
        <dbReference type="ARBA" id="ARBA00022839"/>
    </source>
</evidence>
<keyword evidence="3" id="KW-0540">Nuclease</keyword>
<dbReference type="EMBL" id="JAULJE010000010">
    <property type="protein sequence ID" value="KAK1338401.1"/>
    <property type="molecule type" value="Genomic_DNA"/>
</dbReference>
<dbReference type="FunFam" id="3.30.420.10:FF:000021">
    <property type="entry name" value="RNA exonuclease 1 homolog"/>
    <property type="match status" value="1"/>
</dbReference>
<dbReference type="AlphaFoldDB" id="A0AA40LLS0"/>
<evidence type="ECO:0000313" key="10">
    <source>
        <dbReference type="Proteomes" id="UP001177744"/>
    </source>
</evidence>
<keyword evidence="4" id="KW-0378">Hydrolase</keyword>
<dbReference type="PANTHER" id="PTHR12801:SF62">
    <property type="entry name" value="RNA EXONUCLEASE 1 HOMOLOG"/>
    <property type="match status" value="1"/>
</dbReference>
<evidence type="ECO:0000313" key="9">
    <source>
        <dbReference type="EMBL" id="KAK1338401.1"/>
    </source>
</evidence>
<proteinExistence type="inferred from homology"/>
<protein>
    <recommendedName>
        <fullName evidence="8">Exonuclease domain-containing protein</fullName>
    </recommendedName>
</protein>
<evidence type="ECO:0000256" key="3">
    <source>
        <dbReference type="ARBA" id="ARBA00022722"/>
    </source>
</evidence>